<protein>
    <submittedName>
        <fullName evidence="2">Uncharacterized protein</fullName>
    </submittedName>
</protein>
<accession>A0A7U4DMV8</accession>
<evidence type="ECO:0000256" key="1">
    <source>
        <dbReference type="SAM" id="Phobius"/>
    </source>
</evidence>
<name>A0A7U4DMV8_DESPD</name>
<dbReference type="KEGG" id="dpr:Despr_0093"/>
<keyword evidence="3" id="KW-1185">Reference proteome</keyword>
<sequence>MARDRESRGANDTNAPIITTDGGRIERPRNLLSAISEIQQFYVIESKGQNIPAEFLTLERTIDFFKIGVKSGFHEGLALVLLFPVFHLYLLPFVFEHLDWSGQLFFGAIPYLPLIINTAMCSYLSRYFVGNITRKGVNSLLTGRALSLLLKAFLVYVLYLLADRLATPENVWRMASRWMSHAREIYEGMMTIRPHLLPLATRSTLLMVLAAVFPYGSVYLLDCWQRYRVRRNARRITA</sequence>
<reference evidence="2 3" key="1">
    <citation type="journal article" date="2011" name="Stand. Genomic Sci.">
        <title>Complete genome sequence of Desulfobulbus propionicus type strain (1pr3).</title>
        <authorList>
            <person name="Pagani I."/>
            <person name="Lapidus A."/>
            <person name="Nolan M."/>
            <person name="Lucas S."/>
            <person name="Hammon N."/>
            <person name="Deshpande S."/>
            <person name="Cheng J.F."/>
            <person name="Chertkov O."/>
            <person name="Davenport K."/>
            <person name="Tapia R."/>
            <person name="Han C."/>
            <person name="Goodwin L."/>
            <person name="Pitluck S."/>
            <person name="Liolios K."/>
            <person name="Mavromatis K."/>
            <person name="Ivanova N."/>
            <person name="Mikhailova N."/>
            <person name="Pati A."/>
            <person name="Chen A."/>
            <person name="Palaniappan K."/>
            <person name="Land M."/>
            <person name="Hauser L."/>
            <person name="Chang Y.J."/>
            <person name="Jeffries C.D."/>
            <person name="Detter J.C."/>
            <person name="Brambilla E."/>
            <person name="Kannan K.P."/>
            <person name="Djao O.D."/>
            <person name="Rohde M."/>
            <person name="Pukall R."/>
            <person name="Spring S."/>
            <person name="Goker M."/>
            <person name="Sikorski J."/>
            <person name="Woyke T."/>
            <person name="Bristow J."/>
            <person name="Eisen J.A."/>
            <person name="Markowitz V."/>
            <person name="Hugenholtz P."/>
            <person name="Kyrpides N.C."/>
            <person name="Klenk H.P."/>
        </authorList>
    </citation>
    <scope>NUCLEOTIDE SEQUENCE [LARGE SCALE GENOMIC DNA]</scope>
    <source>
        <strain evidence="3">ATCC 33891 / DSM 2032 / 1pr3</strain>
    </source>
</reference>
<feature type="transmembrane region" description="Helical" evidence="1">
    <location>
        <begin position="141"/>
        <end position="162"/>
    </location>
</feature>
<keyword evidence="1" id="KW-1133">Transmembrane helix</keyword>
<feature type="transmembrane region" description="Helical" evidence="1">
    <location>
        <begin position="107"/>
        <end position="129"/>
    </location>
</feature>
<dbReference type="EMBL" id="CP002364">
    <property type="protein sequence ID" value="ADW16287.1"/>
    <property type="molecule type" value="Genomic_DNA"/>
</dbReference>
<dbReference type="RefSeq" id="WP_015722835.1">
    <property type="nucleotide sequence ID" value="NC_014972.1"/>
</dbReference>
<keyword evidence="1" id="KW-0472">Membrane</keyword>
<proteinExistence type="predicted"/>
<gene>
    <name evidence="2" type="ordered locus">Despr_0093</name>
</gene>
<evidence type="ECO:0000313" key="3">
    <source>
        <dbReference type="Proteomes" id="UP000006365"/>
    </source>
</evidence>
<feature type="transmembrane region" description="Helical" evidence="1">
    <location>
        <begin position="76"/>
        <end position="95"/>
    </location>
</feature>
<organism evidence="2 3">
    <name type="scientific">Desulfobulbus propionicus (strain ATCC 33891 / DSM 2032 / VKM B-1956 / 1pr3)</name>
    <dbReference type="NCBI Taxonomy" id="577650"/>
    <lineage>
        <taxon>Bacteria</taxon>
        <taxon>Pseudomonadati</taxon>
        <taxon>Thermodesulfobacteriota</taxon>
        <taxon>Desulfobulbia</taxon>
        <taxon>Desulfobulbales</taxon>
        <taxon>Desulfobulbaceae</taxon>
        <taxon>Desulfobulbus</taxon>
    </lineage>
</organism>
<evidence type="ECO:0000313" key="2">
    <source>
        <dbReference type="EMBL" id="ADW16287.1"/>
    </source>
</evidence>
<feature type="transmembrane region" description="Helical" evidence="1">
    <location>
        <begin position="199"/>
        <end position="221"/>
    </location>
</feature>
<dbReference type="Proteomes" id="UP000006365">
    <property type="component" value="Chromosome"/>
</dbReference>
<keyword evidence="1" id="KW-0812">Transmembrane</keyword>
<dbReference type="AlphaFoldDB" id="A0A7U4DMV8"/>